<evidence type="ECO:0000313" key="6">
    <source>
        <dbReference type="Proteomes" id="UP000435957"/>
    </source>
</evidence>
<dbReference type="Proteomes" id="UP000435957">
    <property type="component" value="Unassembled WGS sequence"/>
</dbReference>
<dbReference type="InterPro" id="IPR009739">
    <property type="entry name" value="LprI-like_N"/>
</dbReference>
<dbReference type="Proteomes" id="UP000216363">
    <property type="component" value="Unassembled WGS sequence"/>
</dbReference>
<keyword evidence="1" id="KW-0732">Signal</keyword>
<dbReference type="Gene3D" id="1.20.1270.180">
    <property type="match status" value="1"/>
</dbReference>
<reference evidence="3 6" key="2">
    <citation type="submission" date="2019-09" db="EMBL/GenBank/DDBJ databases">
        <title>Taxonomic organization of the family Brucellaceae based on a phylogenomic approach.</title>
        <authorList>
            <person name="Leclercq S."/>
            <person name="Cloeckaert A."/>
            <person name="Zygmunt M.S."/>
        </authorList>
    </citation>
    <scope>NUCLEOTIDE SEQUENCE [LARGE SCALE GENOMIC DNA]</scope>
    <source>
        <strain evidence="3 6">LUP23</strain>
    </source>
</reference>
<evidence type="ECO:0000313" key="3">
    <source>
        <dbReference type="EMBL" id="KAB2703425.1"/>
    </source>
</evidence>
<dbReference type="PANTHER" id="PTHR39176:SF1">
    <property type="entry name" value="PERIPLASMIC PROTEIN"/>
    <property type="match status" value="1"/>
</dbReference>
<dbReference type="RefSeq" id="WP_029925627.1">
    <property type="nucleotide sequence ID" value="NZ_JBHEEP010000006.1"/>
</dbReference>
<reference evidence="4 5" key="1">
    <citation type="submission" date="2017-07" db="EMBL/GenBank/DDBJ databases">
        <title>Draft genome of Ochrobactrum lupini type strain LUP21.</title>
        <authorList>
            <person name="Krzyzanowska D.M."/>
            <person name="Jafra S."/>
        </authorList>
    </citation>
    <scope>NUCLEOTIDE SEQUENCE [LARGE SCALE GENOMIC DNA]</scope>
    <source>
        <strain evidence="4 5">LUP21</strain>
    </source>
</reference>
<keyword evidence="6" id="KW-1185">Reference proteome</keyword>
<dbReference type="EMBL" id="WBWF01000008">
    <property type="protein sequence ID" value="KAB2703425.1"/>
    <property type="molecule type" value="Genomic_DNA"/>
</dbReference>
<organism evidence="4 5">
    <name type="scientific">Brucella lupini</name>
    <dbReference type="NCBI Taxonomy" id="255457"/>
    <lineage>
        <taxon>Bacteria</taxon>
        <taxon>Pseudomonadati</taxon>
        <taxon>Pseudomonadota</taxon>
        <taxon>Alphaproteobacteria</taxon>
        <taxon>Hyphomicrobiales</taxon>
        <taxon>Brucellaceae</taxon>
        <taxon>Brucella/Ochrobactrum group</taxon>
        <taxon>Brucella</taxon>
    </lineage>
</organism>
<name>A0A256GNV2_9HYPH</name>
<protein>
    <submittedName>
        <fullName evidence="3">DUF1311 domain-containing protein</fullName>
    </submittedName>
</protein>
<dbReference type="PANTHER" id="PTHR39176">
    <property type="entry name" value="PERIPLASMIC PROTEIN-RELATED"/>
    <property type="match status" value="1"/>
</dbReference>
<evidence type="ECO:0000256" key="1">
    <source>
        <dbReference type="SAM" id="SignalP"/>
    </source>
</evidence>
<dbReference type="AlphaFoldDB" id="A0A256GNV2"/>
<evidence type="ECO:0000313" key="5">
    <source>
        <dbReference type="Proteomes" id="UP000216363"/>
    </source>
</evidence>
<accession>A0A256GNV2</accession>
<feature type="chain" id="PRO_5044571381" evidence="1">
    <location>
        <begin position="25"/>
        <end position="136"/>
    </location>
</feature>
<dbReference type="Pfam" id="PF07007">
    <property type="entry name" value="LprI"/>
    <property type="match status" value="1"/>
</dbReference>
<gene>
    <name evidence="4" type="ORF">CES86_2796</name>
    <name evidence="3" type="ORF">F9L03_13330</name>
</gene>
<dbReference type="EMBL" id="NNRN01000049">
    <property type="protein sequence ID" value="OYR28640.1"/>
    <property type="molecule type" value="Genomic_DNA"/>
</dbReference>
<proteinExistence type="predicted"/>
<evidence type="ECO:0000259" key="2">
    <source>
        <dbReference type="Pfam" id="PF07007"/>
    </source>
</evidence>
<comment type="caution">
    <text evidence="4">The sequence shown here is derived from an EMBL/GenBank/DDBJ whole genome shotgun (WGS) entry which is preliminary data.</text>
</comment>
<feature type="domain" description="Lysozyme inhibitor LprI-like N-terminal" evidence="2">
    <location>
        <begin position="27"/>
        <end position="116"/>
    </location>
</feature>
<evidence type="ECO:0000313" key="4">
    <source>
        <dbReference type="EMBL" id="OYR28640.1"/>
    </source>
</evidence>
<feature type="signal peptide" evidence="1">
    <location>
        <begin position="1"/>
        <end position="24"/>
    </location>
</feature>
<sequence length="136" mass="14727">MQVLKIGVIGVAFSAFAIIATAQADDCQNASSQSALNECYGKAYKKSDGELNKIFKTLQHRADDADLKKKLVQSQRTWIAFRDAECDMQTVGGGSISGMAYSICLSDLTAERVSDLKKYLKCEEGDSNCPFPAASN</sequence>